<dbReference type="NCBIfam" id="TIGR01845">
    <property type="entry name" value="outer_NodT"/>
    <property type="match status" value="1"/>
</dbReference>
<evidence type="ECO:0000256" key="9">
    <source>
        <dbReference type="RuleBase" id="RU362097"/>
    </source>
</evidence>
<evidence type="ECO:0000313" key="10">
    <source>
        <dbReference type="EMBL" id="QHJ00784.1"/>
    </source>
</evidence>
<dbReference type="Gene3D" id="2.20.200.10">
    <property type="entry name" value="Outer membrane efflux proteins (OEP)"/>
    <property type="match status" value="1"/>
</dbReference>
<evidence type="ECO:0000256" key="8">
    <source>
        <dbReference type="ARBA" id="ARBA00023288"/>
    </source>
</evidence>
<dbReference type="RefSeq" id="WP_160554593.1">
    <property type="nucleotide sequence ID" value="NZ_CP047650.1"/>
</dbReference>
<proteinExistence type="inferred from homology"/>
<sequence>MTNNDKKSSAGGVVLYLGTLVIALGLTACANMSGIAPQAQLREGVSLGLPSAATGTPDLFADGAMAADWWRGFGDERLDDLVSQAVADSPTLKSAEARLQRAQAAADVTRSNDGPQLNGSVDATRQHFSANGIYPAPLGGSTFNLGTVRLSGSYELDFFGKNRAALESALGTANAAAADAQAARLLLACNVARNYFQLARLQAQLEVAQRTLAQRQETLGLVRDRVTAGLDTRLEERQSQAGIPEARQQIESLHEQIAITRNAIGALVGQPRGMQELEALPLASYEGVKLPATLPADLLGRRPDVAAARWRVESAAKSIDVAKTEFYPNINLTAFVGLNSLGFDNLAQGSSREWGVGPAIRLPIFDSGRLRANLRGRTADYDAAVESYNGTVIDAVHDAADQVASAKSIVLQQNQQRDAQEAAESAYDIARQRYRAGLGTYLNVLTAENSVLAQRRLAVDLAARRLDTQVNLIRALGGGYTGETTVAAVTPAAQR</sequence>
<keyword evidence="5" id="KW-0732">Signal</keyword>
<evidence type="ECO:0000256" key="1">
    <source>
        <dbReference type="ARBA" id="ARBA00004370"/>
    </source>
</evidence>
<comment type="subcellular location">
    <subcellularLocation>
        <location evidence="9">Cell membrane</location>
        <topology evidence="9">Lipid-anchor</topology>
    </subcellularLocation>
    <subcellularLocation>
        <location evidence="1">Membrane</location>
    </subcellularLocation>
</comment>
<keyword evidence="3 9" id="KW-1134">Transmembrane beta strand</keyword>
<keyword evidence="11" id="KW-1185">Reference proteome</keyword>
<evidence type="ECO:0000256" key="7">
    <source>
        <dbReference type="ARBA" id="ARBA00023139"/>
    </source>
</evidence>
<dbReference type="InterPro" id="IPR010131">
    <property type="entry name" value="MdtP/NodT-like"/>
</dbReference>
<dbReference type="PANTHER" id="PTHR30203:SF20">
    <property type="entry name" value="MULTIDRUG RESISTANCE OUTER MEMBRANE PROTEIN MDTP-RELATED"/>
    <property type="match status" value="1"/>
</dbReference>
<reference evidence="10 11" key="1">
    <citation type="submission" date="2020-01" db="EMBL/GenBank/DDBJ databases">
        <title>Genome sequencing of strain KACC 21265.</title>
        <authorList>
            <person name="Heo J."/>
            <person name="Kim S.-J."/>
            <person name="Kim J.-S."/>
            <person name="Hong S.-B."/>
            <person name="Kwon S.-W."/>
        </authorList>
    </citation>
    <scope>NUCLEOTIDE SEQUENCE [LARGE SCALE GENOMIC DNA]</scope>
    <source>
        <strain evidence="10 11">KACC 21265</strain>
    </source>
</reference>
<gene>
    <name evidence="10" type="ORF">GT347_24035</name>
</gene>
<keyword evidence="8 9" id="KW-0449">Lipoprotein</keyword>
<dbReference type="EMBL" id="CP047650">
    <property type="protein sequence ID" value="QHJ00784.1"/>
    <property type="molecule type" value="Genomic_DNA"/>
</dbReference>
<dbReference type="Pfam" id="PF02321">
    <property type="entry name" value="OEP"/>
    <property type="match status" value="2"/>
</dbReference>
<protein>
    <submittedName>
        <fullName evidence="10">Efflux transporter outer membrane subunit</fullName>
    </submittedName>
</protein>
<dbReference type="Gene3D" id="1.20.1600.10">
    <property type="entry name" value="Outer membrane efflux proteins (OEP)"/>
    <property type="match status" value="1"/>
</dbReference>
<accession>A0A857JC39</accession>
<dbReference type="InterPro" id="IPR003423">
    <property type="entry name" value="OMP_efflux"/>
</dbReference>
<evidence type="ECO:0000256" key="4">
    <source>
        <dbReference type="ARBA" id="ARBA00022692"/>
    </source>
</evidence>
<dbReference type="SUPFAM" id="SSF56954">
    <property type="entry name" value="Outer membrane efflux proteins (OEP)"/>
    <property type="match status" value="1"/>
</dbReference>
<keyword evidence="6 9" id="KW-0472">Membrane</keyword>
<dbReference type="PANTHER" id="PTHR30203">
    <property type="entry name" value="OUTER MEMBRANE CATION EFFLUX PROTEIN"/>
    <property type="match status" value="1"/>
</dbReference>
<evidence type="ECO:0000256" key="3">
    <source>
        <dbReference type="ARBA" id="ARBA00022452"/>
    </source>
</evidence>
<keyword evidence="4 9" id="KW-0812">Transmembrane</keyword>
<comment type="similarity">
    <text evidence="2 9">Belongs to the outer membrane factor (OMF) (TC 1.B.17) family.</text>
</comment>
<dbReference type="PROSITE" id="PS51257">
    <property type="entry name" value="PROKAR_LIPOPROTEIN"/>
    <property type="match status" value="1"/>
</dbReference>
<evidence type="ECO:0000256" key="2">
    <source>
        <dbReference type="ARBA" id="ARBA00007613"/>
    </source>
</evidence>
<evidence type="ECO:0000256" key="6">
    <source>
        <dbReference type="ARBA" id="ARBA00023136"/>
    </source>
</evidence>
<keyword evidence="7 9" id="KW-0564">Palmitate</keyword>
<dbReference type="GO" id="GO:0005886">
    <property type="term" value="C:plasma membrane"/>
    <property type="evidence" value="ECO:0007669"/>
    <property type="project" value="UniProtKB-SubCell"/>
</dbReference>
<dbReference type="GO" id="GO:0015562">
    <property type="term" value="F:efflux transmembrane transporter activity"/>
    <property type="evidence" value="ECO:0007669"/>
    <property type="project" value="InterPro"/>
</dbReference>
<dbReference type="KEGG" id="xyk:GT347_24035"/>
<dbReference type="Proteomes" id="UP000464787">
    <property type="component" value="Chromosome"/>
</dbReference>
<organism evidence="10 11">
    <name type="scientific">Xylophilus rhododendri</name>
    <dbReference type="NCBI Taxonomy" id="2697032"/>
    <lineage>
        <taxon>Bacteria</taxon>
        <taxon>Pseudomonadati</taxon>
        <taxon>Pseudomonadota</taxon>
        <taxon>Betaproteobacteria</taxon>
        <taxon>Burkholderiales</taxon>
        <taxon>Xylophilus</taxon>
    </lineage>
</organism>
<dbReference type="AlphaFoldDB" id="A0A857JC39"/>
<evidence type="ECO:0000313" key="11">
    <source>
        <dbReference type="Proteomes" id="UP000464787"/>
    </source>
</evidence>
<name>A0A857JC39_9BURK</name>
<evidence type="ECO:0000256" key="5">
    <source>
        <dbReference type="ARBA" id="ARBA00022729"/>
    </source>
</evidence>